<proteinExistence type="predicted"/>
<dbReference type="AlphaFoldDB" id="A0A3M7QD45"/>
<dbReference type="EMBL" id="REGN01006600">
    <property type="protein sequence ID" value="RNA08878.1"/>
    <property type="molecule type" value="Genomic_DNA"/>
</dbReference>
<keyword evidence="1" id="KW-1133">Transmembrane helix</keyword>
<evidence type="ECO:0000313" key="3">
    <source>
        <dbReference type="Proteomes" id="UP000276133"/>
    </source>
</evidence>
<keyword evidence="1" id="KW-0472">Membrane</keyword>
<accession>A0A3M7QD45</accession>
<name>A0A3M7QD45_BRAPC</name>
<keyword evidence="3" id="KW-1185">Reference proteome</keyword>
<reference evidence="2 3" key="1">
    <citation type="journal article" date="2018" name="Sci. Rep.">
        <title>Genomic signatures of local adaptation to the degree of environmental predictability in rotifers.</title>
        <authorList>
            <person name="Franch-Gras L."/>
            <person name="Hahn C."/>
            <person name="Garcia-Roger E.M."/>
            <person name="Carmona M.J."/>
            <person name="Serra M."/>
            <person name="Gomez A."/>
        </authorList>
    </citation>
    <scope>NUCLEOTIDE SEQUENCE [LARGE SCALE GENOMIC DNA]</scope>
    <source>
        <strain evidence="2">HYR1</strain>
    </source>
</reference>
<feature type="transmembrane region" description="Helical" evidence="1">
    <location>
        <begin position="36"/>
        <end position="53"/>
    </location>
</feature>
<comment type="caution">
    <text evidence="2">The sequence shown here is derived from an EMBL/GenBank/DDBJ whole genome shotgun (WGS) entry which is preliminary data.</text>
</comment>
<sequence length="75" mass="8681">MNLCCPLLDENWLKQTTLIIGFENLEPFSIRSAERLTRVSVLISLITIVYLMLSNKRQPFMHSLIDTTSRDLILT</sequence>
<dbReference type="Proteomes" id="UP000276133">
    <property type="component" value="Unassembled WGS sequence"/>
</dbReference>
<gene>
    <name evidence="2" type="ORF">BpHYR1_020649</name>
</gene>
<evidence type="ECO:0000313" key="2">
    <source>
        <dbReference type="EMBL" id="RNA08878.1"/>
    </source>
</evidence>
<organism evidence="2 3">
    <name type="scientific">Brachionus plicatilis</name>
    <name type="common">Marine rotifer</name>
    <name type="synonym">Brachionus muelleri</name>
    <dbReference type="NCBI Taxonomy" id="10195"/>
    <lineage>
        <taxon>Eukaryota</taxon>
        <taxon>Metazoa</taxon>
        <taxon>Spiralia</taxon>
        <taxon>Gnathifera</taxon>
        <taxon>Rotifera</taxon>
        <taxon>Eurotatoria</taxon>
        <taxon>Monogononta</taxon>
        <taxon>Pseudotrocha</taxon>
        <taxon>Ploima</taxon>
        <taxon>Brachionidae</taxon>
        <taxon>Brachionus</taxon>
    </lineage>
</organism>
<protein>
    <submittedName>
        <fullName evidence="2">Uncharacterized protein</fullName>
    </submittedName>
</protein>
<keyword evidence="1" id="KW-0812">Transmembrane</keyword>
<evidence type="ECO:0000256" key="1">
    <source>
        <dbReference type="SAM" id="Phobius"/>
    </source>
</evidence>